<proteinExistence type="predicted"/>
<evidence type="ECO:0000313" key="2">
    <source>
        <dbReference type="Proteomes" id="UP001230649"/>
    </source>
</evidence>
<reference evidence="1" key="1">
    <citation type="submission" date="2023-04" db="EMBL/GenBank/DDBJ databases">
        <title>Draft Genome sequencing of Naganishia species isolated from polar environments using Oxford Nanopore Technology.</title>
        <authorList>
            <person name="Leo P."/>
            <person name="Venkateswaran K."/>
        </authorList>
    </citation>
    <scope>NUCLEOTIDE SEQUENCE</scope>
    <source>
        <strain evidence="1">MNA-CCFEE 5262</strain>
    </source>
</reference>
<dbReference type="Proteomes" id="UP001230649">
    <property type="component" value="Unassembled WGS sequence"/>
</dbReference>
<comment type="caution">
    <text evidence="1">The sequence shown here is derived from an EMBL/GenBank/DDBJ whole genome shotgun (WGS) entry which is preliminary data.</text>
</comment>
<name>A0ACC2W1K4_9TREE</name>
<sequence length="1464" mass="162815">MEHRDAKGKAIWDHHADAVEIEFLQLFPDGTHCIQNLYSTAGGPVGAVAGPVKDPSAPETAEEEKRREKEEVRLRKNAERREASRRAKEKERAWRVEVERVERENEARRAGQASITTNSHVGPATSGAAQPVHPPEPSNKTVEKDPISLQIQRAQERRLMEAKERDEEIARDRAAREEEAAREVAERERRVRARAEVKGMQVSVETGPGAQPSVETAVQQVDNQPQGSKERPLTADSAKSKTVSAKDTPLREFESDVQQTTTQEIVQLYGPDIARAARDRSQDWLRRDELADQARREQEQARRDEQAREAQAIREAEQAKREQAEHEQAKGEAEQARQDQAQRDEQANQLNREHAAEQAKRVQAEQARLDRVREQALQQAKREQALELARREQALGATLREQEKIRRELAEEQVRRAQEMHRAQETLRAEQERAAKEVQELRDRAAKEAQELREQLAKEQGAREDAERLSQRQFGRQSVGEYGHADLFNDYAGPQPLQANLLPAPSSETLFTQQQGGSSGQSNQLVNPGIVMELQNAMISVQSQIIATQSKLYSLQNELNGPDRSITKHVQHNLMTEQLQGMVNMYNKIQMQLAHLQPRQASAQTSYQPQQQFRQQTFTAQQPFTNQPLTQQPLQSTASSWAQMSSHNASSAQSAGSPQNQQPPHSMPTSWPVVSSHTATSTQSAGSPQNQQSEEQALQQAIAHLERAKANHDRIAREAQERQAQEQARQAQELAKREQAQEQARQEQARQEQVRQEQAREEQVRQEQARQEQVRQEQARQEKIRQEKIRQEQVRQEQVRQEQARQEKIRQEQARQEQERREAQEQAKREREREQALEKARRERLQEQARREQEARREQQAREQTKREQAAALARREQVIREEVAEQTRRAQENARRQQAEEQLARARALEQQRRRAPSQPPNVDPTQATQQRPAQPESLQRPVSQGNAPQVSSVPSRTVHNEESSHSPTEQAPVQPKLNPGKQPEQSEPLNMQMVTQATNTSVQDYLTMQSMTAQAQLAEAQRTHWSQLAQMARPPIGMNGLSTAMGMDVQPDNSSNSLQSALNMSRLGQGRNSVPSPMAQFDAYSPASMAPSPFYMSDAHEIVPLPAEVAEDTASRFTEVNESPNGKSVPSSPVRPYVPTVQVQTGPLGMVSNGAESAKATEPSLGPPNTVQGAKPVTISGPAAPSIPQASTMNRGISNGPPQSVHLGNSNGQPQSVPPQVTPRPAPIATSVAAAVYGRPEPSLAVDVSLKQTTEVPARQNNVNPPVGPPADVAPSGSATADSIVQLTDVPSRVRPRSESDEEAAGERHTKRRRTDQPRCIPPRDAPSSPPRNTPSVEPSNGTGAQDGKPSWNCASDTSDTETVAPSRNADPAPLIPAETVSTQPAQPPASSGSSASPSASQASKASSVRQTLEKVFDKNPHPSDAVFAKLASALKIEDVEPVKKLFALWRQNGHKPSVEGA</sequence>
<gene>
    <name evidence="1" type="ORF">QFC20_004350</name>
</gene>
<evidence type="ECO:0000313" key="1">
    <source>
        <dbReference type="EMBL" id="KAJ9105215.1"/>
    </source>
</evidence>
<accession>A0ACC2W1K4</accession>
<organism evidence="1 2">
    <name type="scientific">Naganishia adeliensis</name>
    <dbReference type="NCBI Taxonomy" id="92952"/>
    <lineage>
        <taxon>Eukaryota</taxon>
        <taxon>Fungi</taxon>
        <taxon>Dikarya</taxon>
        <taxon>Basidiomycota</taxon>
        <taxon>Agaricomycotina</taxon>
        <taxon>Tremellomycetes</taxon>
        <taxon>Filobasidiales</taxon>
        <taxon>Filobasidiaceae</taxon>
        <taxon>Naganishia</taxon>
    </lineage>
</organism>
<keyword evidence="2" id="KW-1185">Reference proteome</keyword>
<dbReference type="EMBL" id="JASBWS010000049">
    <property type="protein sequence ID" value="KAJ9105215.1"/>
    <property type="molecule type" value="Genomic_DNA"/>
</dbReference>
<protein>
    <submittedName>
        <fullName evidence="1">Uncharacterized protein</fullName>
    </submittedName>
</protein>